<organism evidence="6 7">
    <name type="scientific">Candidatus Zymogenus saltonus</name>
    <dbReference type="NCBI Taxonomy" id="2844893"/>
    <lineage>
        <taxon>Bacteria</taxon>
        <taxon>Deltaproteobacteria</taxon>
        <taxon>Candidatus Zymogenia</taxon>
        <taxon>Candidatus Zymogeniales</taxon>
        <taxon>Candidatus Zymogenaceae</taxon>
        <taxon>Candidatus Zymogenus</taxon>
    </lineage>
</organism>
<evidence type="ECO:0000256" key="3">
    <source>
        <dbReference type="PIRSR" id="PIRSR000390-1"/>
    </source>
</evidence>
<evidence type="ECO:0000256" key="1">
    <source>
        <dbReference type="ARBA" id="ARBA00022898"/>
    </source>
</evidence>
<accession>A0A9D8KFN1</accession>
<evidence type="ECO:0000313" key="6">
    <source>
        <dbReference type="EMBL" id="MBN1573297.1"/>
    </source>
</evidence>
<dbReference type="GO" id="GO:0000271">
    <property type="term" value="P:polysaccharide biosynthetic process"/>
    <property type="evidence" value="ECO:0007669"/>
    <property type="project" value="TreeGrafter"/>
</dbReference>
<dbReference type="PIRSF" id="PIRSF000390">
    <property type="entry name" value="PLP_StrS"/>
    <property type="match status" value="1"/>
</dbReference>
<evidence type="ECO:0000313" key="7">
    <source>
        <dbReference type="Proteomes" id="UP000809273"/>
    </source>
</evidence>
<keyword evidence="1 4" id="KW-0663">Pyridoxal phosphate</keyword>
<evidence type="ECO:0000256" key="5">
    <source>
        <dbReference type="RuleBase" id="RU004508"/>
    </source>
</evidence>
<reference evidence="6" key="1">
    <citation type="journal article" date="2021" name="Environ. Microbiol.">
        <title>Genomic characterization of three novel Desulfobacterota classes expand the metabolic and phylogenetic diversity of the phylum.</title>
        <authorList>
            <person name="Murphy C.L."/>
            <person name="Biggerstaff J."/>
            <person name="Eichhorn A."/>
            <person name="Ewing E."/>
            <person name="Shahan R."/>
            <person name="Soriano D."/>
            <person name="Stewart S."/>
            <person name="VanMol K."/>
            <person name="Walker R."/>
            <person name="Walters P."/>
            <person name="Elshahed M.S."/>
            <person name="Youssef N.H."/>
        </authorList>
    </citation>
    <scope>NUCLEOTIDE SEQUENCE</scope>
    <source>
        <strain evidence="6">Zod_Metabat.24</strain>
    </source>
</reference>
<dbReference type="Gene3D" id="3.40.640.10">
    <property type="entry name" value="Type I PLP-dependent aspartate aminotransferase-like (Major domain)"/>
    <property type="match status" value="1"/>
</dbReference>
<comment type="similarity">
    <text evidence="2 5">Belongs to the DegT/DnrJ/EryC1 family.</text>
</comment>
<comment type="caution">
    <text evidence="6">The sequence shown here is derived from an EMBL/GenBank/DDBJ whole genome shotgun (WGS) entry which is preliminary data.</text>
</comment>
<dbReference type="AlphaFoldDB" id="A0A9D8KFN1"/>
<dbReference type="SUPFAM" id="SSF53383">
    <property type="entry name" value="PLP-dependent transferases"/>
    <property type="match status" value="1"/>
</dbReference>
<keyword evidence="6" id="KW-0032">Aminotransferase</keyword>
<dbReference type="GO" id="GO:0008483">
    <property type="term" value="F:transaminase activity"/>
    <property type="evidence" value="ECO:0007669"/>
    <property type="project" value="UniProtKB-KW"/>
</dbReference>
<dbReference type="Gene3D" id="3.90.1150.10">
    <property type="entry name" value="Aspartate Aminotransferase, domain 1"/>
    <property type="match status" value="1"/>
</dbReference>
<dbReference type="EMBL" id="JAFGIX010000046">
    <property type="protein sequence ID" value="MBN1573297.1"/>
    <property type="molecule type" value="Genomic_DNA"/>
</dbReference>
<keyword evidence="6" id="KW-0808">Transferase</keyword>
<proteinExistence type="inferred from homology"/>
<dbReference type="Proteomes" id="UP000809273">
    <property type="component" value="Unassembled WGS sequence"/>
</dbReference>
<feature type="active site" description="Proton acceptor" evidence="3">
    <location>
        <position position="206"/>
    </location>
</feature>
<dbReference type="InterPro" id="IPR015421">
    <property type="entry name" value="PyrdxlP-dep_Trfase_major"/>
</dbReference>
<sequence length="394" mass="42638">MKVPLLDLKAQYAAIRGEIKEAVEGVLESQYFILGPEVEALEGEVARYVGADFAVGVASGSDAILVALMALKIGSMSGGEATDAVVTTPYSFFATAGSITRVGAVPIFIDIDPATFNIDPEKLKSFLSGLKSSGDSLKTKDGLKIKAIMPVHLYGQTADMDPILELAVKYGLSVVEDAAQAIGSKYKGRGAGSMGDFGCFSFFPSKNLGGYGDGGMLTTNNADLAERARILRNHGSKPKYYHKIVGLNSRLDALQGAILRVKLKHLDKWSEGRRKNADIYRELITSSGIAAGKNPVVTLPVEVDGYHHIYNQFVITVEDRDGLRACLADNGIGTEIYYPLPLHIQECYKDLGYSKGDFPESERGALTSLALPVYPELTRKMIDYVVDTIAEFYK</sequence>
<evidence type="ECO:0000256" key="2">
    <source>
        <dbReference type="ARBA" id="ARBA00037999"/>
    </source>
</evidence>
<dbReference type="InterPro" id="IPR015422">
    <property type="entry name" value="PyrdxlP-dep_Trfase_small"/>
</dbReference>
<dbReference type="InterPro" id="IPR015424">
    <property type="entry name" value="PyrdxlP-dep_Trfase"/>
</dbReference>
<dbReference type="Pfam" id="PF01041">
    <property type="entry name" value="DegT_DnrJ_EryC1"/>
    <property type="match status" value="1"/>
</dbReference>
<dbReference type="PANTHER" id="PTHR30244:SF36">
    <property type="entry name" value="3-OXO-GLUCOSE-6-PHOSPHATE:GLUTAMATE AMINOTRANSFERASE"/>
    <property type="match status" value="1"/>
</dbReference>
<dbReference type="FunFam" id="3.40.640.10:FF:000089">
    <property type="entry name" value="Aminotransferase, DegT/DnrJ/EryC1/StrS family"/>
    <property type="match status" value="1"/>
</dbReference>
<dbReference type="GO" id="GO:0030170">
    <property type="term" value="F:pyridoxal phosphate binding"/>
    <property type="evidence" value="ECO:0007669"/>
    <property type="project" value="UniProtKB-ARBA"/>
</dbReference>
<protein>
    <submittedName>
        <fullName evidence="6">DegT/DnrJ/EryC1/StrS family aminotransferase</fullName>
    </submittedName>
</protein>
<reference evidence="6" key="2">
    <citation type="submission" date="2021-01" db="EMBL/GenBank/DDBJ databases">
        <authorList>
            <person name="Hahn C.R."/>
            <person name="Youssef N.H."/>
            <person name="Elshahed M."/>
        </authorList>
    </citation>
    <scope>NUCLEOTIDE SEQUENCE</scope>
    <source>
        <strain evidence="6">Zod_Metabat.24</strain>
    </source>
</reference>
<feature type="modified residue" description="N6-(pyridoxal phosphate)lysine" evidence="4">
    <location>
        <position position="206"/>
    </location>
</feature>
<evidence type="ECO:0000256" key="4">
    <source>
        <dbReference type="PIRSR" id="PIRSR000390-2"/>
    </source>
</evidence>
<dbReference type="InterPro" id="IPR000653">
    <property type="entry name" value="DegT/StrS_aminotransferase"/>
</dbReference>
<dbReference type="CDD" id="cd00616">
    <property type="entry name" value="AHBA_syn"/>
    <property type="match status" value="1"/>
</dbReference>
<dbReference type="PANTHER" id="PTHR30244">
    <property type="entry name" value="TRANSAMINASE"/>
    <property type="match status" value="1"/>
</dbReference>
<gene>
    <name evidence="6" type="ORF">JW984_08900</name>
</gene>
<name>A0A9D8KFN1_9DELT</name>